<feature type="compositionally biased region" description="Gly residues" evidence="1">
    <location>
        <begin position="123"/>
        <end position="139"/>
    </location>
</feature>
<keyword evidence="2" id="KW-1133">Transmembrane helix</keyword>
<gene>
    <name evidence="4" type="ORF">DFP98_119113</name>
</gene>
<feature type="domain" description="Tape measure protein N-terminal" evidence="3">
    <location>
        <begin position="154"/>
        <end position="341"/>
    </location>
</feature>
<dbReference type="OrthoDB" id="1677957at2"/>
<proteinExistence type="predicted"/>
<protein>
    <submittedName>
        <fullName evidence="4">Tape measure domain-containing protein</fullName>
    </submittedName>
</protein>
<dbReference type="Pfam" id="PF20155">
    <property type="entry name" value="TMP_3"/>
    <property type="match status" value="1"/>
</dbReference>
<sequence length="703" mass="76588">MMATVSSALGMMNQLSRALDRVTSRVYVLNVALERMRRLIEKPAVLRISLNASAIRPIRVSVHLDTRQALVRAAALRLQILSRIGTITATIHLNSNLTSLFSQLIDLVRQLSEAVRNIPPPGGEGGGGGSGGASEEGGGNGMLKRVFSSIDWESAMRISDEYMNIRAKLDFVNDGMQTTNQLQQKVFASAGRARSSYTEMAEAVGRMGTASDTFGNNDEVITFTELLQKSFRVSGATAEDQQGGMQQMSQAMVAGKLQGDEFRSIMQNAPMLAQAIANYTGTSQAELLELSEEGKITADIMKNAMFAASDEITRKFEDVPRTFADVRNQLQNNALQAFGPIIEQINDFLNSDVGTAFINNIGLAIQTAAILLGDLVTGIEAIANAFVTYWPVIEPILVLLGSVLLAYIIVQIWLTTAALYAQVAALFAQAAAWLAVYWPVVLIVLAIVAIIYVLTQMGVTAEQIVGAVVGFFRGLYAAIYNIIADIYNGFAAFAEFFLNVFNHPVYSAKKLFAEFVNSTLDMLKKVAEAIDWVFGSNLAGGITSLQEKMTDWVGEMPEGYKVIQRMEKKSILDEAKEGYDAGSRWANGISDKLKNFNLDNLTGTDAEAFKGFGDSKNPYETPNIGKVGEVGKINNTVDISSEDLKMMRELAEMKNIQNFVSLTPSISFGDTHIRNESDMDTIIMKITDRLNQDIAASADAAYG</sequence>
<organism evidence="4 5">
    <name type="scientific">Cohnella phaseoli</name>
    <dbReference type="NCBI Taxonomy" id="456490"/>
    <lineage>
        <taxon>Bacteria</taxon>
        <taxon>Bacillati</taxon>
        <taxon>Bacillota</taxon>
        <taxon>Bacilli</taxon>
        <taxon>Bacillales</taxon>
        <taxon>Paenibacillaceae</taxon>
        <taxon>Cohnella</taxon>
    </lineage>
</organism>
<keyword evidence="5" id="KW-1185">Reference proteome</keyword>
<evidence type="ECO:0000313" key="4">
    <source>
        <dbReference type="EMBL" id="RED65473.1"/>
    </source>
</evidence>
<accession>A0A3D9IUJ8</accession>
<keyword evidence="2" id="KW-0472">Membrane</keyword>
<name>A0A3D9IUJ8_9BACL</name>
<evidence type="ECO:0000259" key="3">
    <source>
        <dbReference type="Pfam" id="PF20155"/>
    </source>
</evidence>
<dbReference type="AlphaFoldDB" id="A0A3D9IUJ8"/>
<reference evidence="4 5" key="1">
    <citation type="submission" date="2018-07" db="EMBL/GenBank/DDBJ databases">
        <title>Genomic Encyclopedia of Type Strains, Phase III (KMG-III): the genomes of soil and plant-associated and newly described type strains.</title>
        <authorList>
            <person name="Whitman W."/>
        </authorList>
    </citation>
    <scope>NUCLEOTIDE SEQUENCE [LARGE SCALE GENOMIC DNA]</scope>
    <source>
        <strain evidence="4 5">CECT 7287</strain>
    </source>
</reference>
<dbReference type="InterPro" id="IPR013491">
    <property type="entry name" value="Tape_meas_N"/>
</dbReference>
<dbReference type="NCBIfam" id="TIGR02675">
    <property type="entry name" value="tape_meas_nterm"/>
    <property type="match status" value="1"/>
</dbReference>
<feature type="transmembrane region" description="Helical" evidence="2">
    <location>
        <begin position="432"/>
        <end position="455"/>
    </location>
</feature>
<feature type="transmembrane region" description="Helical" evidence="2">
    <location>
        <begin position="475"/>
        <end position="501"/>
    </location>
</feature>
<feature type="transmembrane region" description="Helical" evidence="2">
    <location>
        <begin position="396"/>
        <end position="420"/>
    </location>
</feature>
<evidence type="ECO:0000256" key="1">
    <source>
        <dbReference type="SAM" id="MobiDB-lite"/>
    </source>
</evidence>
<dbReference type="Proteomes" id="UP000256977">
    <property type="component" value="Unassembled WGS sequence"/>
</dbReference>
<comment type="caution">
    <text evidence="4">The sequence shown here is derived from an EMBL/GenBank/DDBJ whole genome shotgun (WGS) entry which is preliminary data.</text>
</comment>
<evidence type="ECO:0000313" key="5">
    <source>
        <dbReference type="Proteomes" id="UP000256977"/>
    </source>
</evidence>
<keyword evidence="2" id="KW-0812">Transmembrane</keyword>
<dbReference type="EMBL" id="QRDZ01000019">
    <property type="protein sequence ID" value="RED65473.1"/>
    <property type="molecule type" value="Genomic_DNA"/>
</dbReference>
<evidence type="ECO:0000256" key="2">
    <source>
        <dbReference type="SAM" id="Phobius"/>
    </source>
</evidence>
<feature type="region of interest" description="Disordered" evidence="1">
    <location>
        <begin position="116"/>
        <end position="139"/>
    </location>
</feature>
<dbReference type="RefSeq" id="WP_116062874.1">
    <property type="nucleotide sequence ID" value="NZ_QRDZ01000019.1"/>
</dbReference>